<dbReference type="Gene3D" id="3.30.420.240">
    <property type="match status" value="1"/>
</dbReference>
<dbReference type="Gene3D" id="3.40.50.300">
    <property type="entry name" value="P-loop containing nucleotide triphosphate hydrolases"/>
    <property type="match status" value="1"/>
</dbReference>
<evidence type="ECO:0008006" key="2">
    <source>
        <dbReference type="Google" id="ProtNLM"/>
    </source>
</evidence>
<organism evidence="1">
    <name type="scientific">Fundidesulfovibrio putealis</name>
    <dbReference type="NCBI Taxonomy" id="270496"/>
    <lineage>
        <taxon>Bacteria</taxon>
        <taxon>Pseudomonadati</taxon>
        <taxon>Thermodesulfobacteriota</taxon>
        <taxon>Desulfovibrionia</taxon>
        <taxon>Desulfovibrionales</taxon>
        <taxon>Desulfovibrionaceae</taxon>
        <taxon>Fundidesulfovibrio</taxon>
    </lineage>
</organism>
<reference evidence="1" key="1">
    <citation type="journal article" date="2020" name="mSystems">
        <title>Genome- and Community-Level Interaction Insights into Carbon Utilization and Element Cycling Functions of Hydrothermarchaeota in Hydrothermal Sediment.</title>
        <authorList>
            <person name="Zhou Z."/>
            <person name="Liu Y."/>
            <person name="Xu W."/>
            <person name="Pan J."/>
            <person name="Luo Z.H."/>
            <person name="Li M."/>
        </authorList>
    </citation>
    <scope>NUCLEOTIDE SEQUENCE [LARGE SCALE GENOMIC DNA]</scope>
    <source>
        <strain evidence="1">SpSt-413</strain>
    </source>
</reference>
<evidence type="ECO:0000313" key="1">
    <source>
        <dbReference type="EMBL" id="HGG92639.1"/>
    </source>
</evidence>
<dbReference type="EMBL" id="DSRP01000468">
    <property type="protein sequence ID" value="HGG92639.1"/>
    <property type="molecule type" value="Genomic_DNA"/>
</dbReference>
<protein>
    <recommendedName>
        <fullName evidence="2">Terminase large subunit gp17-like C-terminal domain-containing protein</fullName>
    </recommendedName>
</protein>
<comment type="caution">
    <text evidence="1">The sequence shown here is derived from an EMBL/GenBank/DDBJ whole genome shotgun (WGS) entry which is preliminary data.</text>
</comment>
<accession>A0A7C4AH48</accession>
<dbReference type="NCBIfam" id="TIGR01630">
    <property type="entry name" value="psiM2_ORF9"/>
    <property type="match status" value="1"/>
</dbReference>
<dbReference type="InterPro" id="IPR027417">
    <property type="entry name" value="P-loop_NTPase"/>
</dbReference>
<dbReference type="InterPro" id="IPR006517">
    <property type="entry name" value="Phage_terminase_lsu-like_C"/>
</dbReference>
<proteinExistence type="predicted"/>
<sequence length="545" mass="61829">MSGKLKRKEFLLELARMADGLRRTIEAECEGFSPDAAAARKRRDRAWNDFRFFRSTYFPHYCRYADSVLHTWLDETLPALVDHPGGQRLAVAAPRGEAKSTVVSLIFVLWCVVTGRKRFIPLIADAFEQAATLLEAVKAELEANPRLAMDFPEACMPGRVWNVGVAITATNVKLQAFGSGKRMRGLRHGPHRPDLVICDDLENDENVKSPDQRDKLQSWLSKTVLNLGEAGDTMDVILVGTVLHYDSVLSRLLANKLWRSRKFQAVLEWPHRMDLWDRWEEVLLADGEEAALDYYRDRAQAMDEGAVVSWPSARPIYKLMVKRARDGHDAFDSEQQNDPLAGDGAPFAKCITFWVERRNDWMFFGAVDPSLGKSGAGRDPSAILVGGYSRERCTLDVVEASIRKRVPDRIIEDVLAFHAQYRCLLWVVEAVQFQEFLRSELVRRAVERGMTIPARGVTPIADKALRIEAMQPYCVQRRIRVHPSQHTLVEQLRHFPKADHDDGPDALEMLWQAATNGFTTMSFTRVPKTGARGLIRRFFGAHDDD</sequence>
<name>A0A7C4AH48_9BACT</name>
<gene>
    <name evidence="1" type="ORF">ENR59_06765</name>
</gene>
<dbReference type="AlphaFoldDB" id="A0A7C4AH48"/>